<comment type="caution">
    <text evidence="2">The sequence shown here is derived from an EMBL/GenBank/DDBJ whole genome shotgun (WGS) entry which is preliminary data.</text>
</comment>
<dbReference type="PANTHER" id="PTHR23021:SF11">
    <property type="entry name" value="SERPENTINE RECEPTOR, CLASS T"/>
    <property type="match status" value="1"/>
</dbReference>
<sequence length="230" mass="26172">MKELLALARPVRRSTGVKVNKVTIHGMATDADLHVLLGPRERMKFNMIALRETKSRRSGVRQMNVGTLVIRREEADMSIDLQMAYIYTVINGHPYPPLYDCSNRTTEEWYATGSEEWPLGIYFLVTGVLLEVIAIFIQSFLICLINVLAAYIYVYMQYFAPPKWLVIIGQIAWQLSAGFVCVIYLTVNRTIRRGVIDLLVPKKYVGRVHAKLAPTTRASDNRTHSDAHLT</sequence>
<dbReference type="PANTHER" id="PTHR23021">
    <property type="entry name" value="SERPENTINE RECEPTOR, CLASS T"/>
    <property type="match status" value="1"/>
</dbReference>
<keyword evidence="3" id="KW-1185">Reference proteome</keyword>
<feature type="transmembrane region" description="Helical" evidence="1">
    <location>
        <begin position="164"/>
        <end position="187"/>
    </location>
</feature>
<reference evidence="2 3" key="1">
    <citation type="submission" date="2023-08" db="EMBL/GenBank/DDBJ databases">
        <title>A Necator americanus chromosomal reference genome.</title>
        <authorList>
            <person name="Ilik V."/>
            <person name="Petrzelkova K.J."/>
            <person name="Pardy F."/>
            <person name="Fuh T."/>
            <person name="Niatou-Singa F.S."/>
            <person name="Gouil Q."/>
            <person name="Baker L."/>
            <person name="Ritchie M.E."/>
            <person name="Jex A.R."/>
            <person name="Gazzola D."/>
            <person name="Li H."/>
            <person name="Toshio Fujiwara R."/>
            <person name="Zhan B."/>
            <person name="Aroian R.V."/>
            <person name="Pafco B."/>
            <person name="Schwarz E.M."/>
        </authorList>
    </citation>
    <scope>NUCLEOTIDE SEQUENCE [LARGE SCALE GENOMIC DNA]</scope>
    <source>
        <strain evidence="2 3">Aroian</strain>
        <tissue evidence="2">Whole animal</tissue>
    </source>
</reference>
<gene>
    <name evidence="2" type="primary">Necator_chrIV.g14786</name>
    <name evidence="2" type="ORF">RB195_001491</name>
</gene>
<evidence type="ECO:0000313" key="2">
    <source>
        <dbReference type="EMBL" id="KAK6748898.1"/>
    </source>
</evidence>
<keyword evidence="1" id="KW-1133">Transmembrane helix</keyword>
<dbReference type="SUPFAM" id="SSF81321">
    <property type="entry name" value="Family A G protein-coupled receptor-like"/>
    <property type="match status" value="1"/>
</dbReference>
<keyword evidence="1" id="KW-0472">Membrane</keyword>
<evidence type="ECO:0000256" key="1">
    <source>
        <dbReference type="SAM" id="Phobius"/>
    </source>
</evidence>
<dbReference type="InterPro" id="IPR019425">
    <property type="entry name" value="7TM_GPCR_serpentine_rcpt_Srt"/>
</dbReference>
<evidence type="ECO:0000313" key="3">
    <source>
        <dbReference type="Proteomes" id="UP001303046"/>
    </source>
</evidence>
<protein>
    <submittedName>
        <fullName evidence="2">Uncharacterized protein</fullName>
    </submittedName>
</protein>
<feature type="transmembrane region" description="Helical" evidence="1">
    <location>
        <begin position="119"/>
        <end position="152"/>
    </location>
</feature>
<dbReference type="Proteomes" id="UP001303046">
    <property type="component" value="Unassembled WGS sequence"/>
</dbReference>
<accession>A0ABR1DFR0</accession>
<proteinExistence type="predicted"/>
<dbReference type="EMBL" id="JAVFWL010000004">
    <property type="protein sequence ID" value="KAK6748898.1"/>
    <property type="molecule type" value="Genomic_DNA"/>
</dbReference>
<organism evidence="2 3">
    <name type="scientific">Necator americanus</name>
    <name type="common">Human hookworm</name>
    <dbReference type="NCBI Taxonomy" id="51031"/>
    <lineage>
        <taxon>Eukaryota</taxon>
        <taxon>Metazoa</taxon>
        <taxon>Ecdysozoa</taxon>
        <taxon>Nematoda</taxon>
        <taxon>Chromadorea</taxon>
        <taxon>Rhabditida</taxon>
        <taxon>Rhabditina</taxon>
        <taxon>Rhabditomorpha</taxon>
        <taxon>Strongyloidea</taxon>
        <taxon>Ancylostomatidae</taxon>
        <taxon>Bunostominae</taxon>
        <taxon>Necator</taxon>
    </lineage>
</organism>
<name>A0ABR1DFR0_NECAM</name>
<dbReference type="Pfam" id="PF10321">
    <property type="entry name" value="7TM_GPCR_Srt"/>
    <property type="match status" value="1"/>
</dbReference>
<keyword evidence="1" id="KW-0812">Transmembrane</keyword>